<dbReference type="GO" id="GO:0080188">
    <property type="term" value="P:gene silencing by siRNA-directed DNA methylation"/>
    <property type="evidence" value="ECO:0007669"/>
    <property type="project" value="UniProtKB-ARBA"/>
</dbReference>
<dbReference type="Pfam" id="PF08066">
    <property type="entry name" value="PMC2NT"/>
    <property type="match status" value="1"/>
</dbReference>
<comment type="subcellular location">
    <subcellularLocation>
        <location evidence="1">Nucleus</location>
    </subcellularLocation>
</comment>
<dbReference type="OrthoDB" id="2250022at2759"/>
<feature type="compositionally biased region" description="Basic and acidic residues" evidence="10">
    <location>
        <begin position="571"/>
        <end position="588"/>
    </location>
</feature>
<evidence type="ECO:0000256" key="1">
    <source>
        <dbReference type="ARBA" id="ARBA00004123"/>
    </source>
</evidence>
<name>A0A8X7XSC3_POPTO</name>
<evidence type="ECO:0000256" key="5">
    <source>
        <dbReference type="ARBA" id="ARBA00022835"/>
    </source>
</evidence>
<feature type="region of interest" description="Disordered" evidence="10">
    <location>
        <begin position="785"/>
        <end position="862"/>
    </location>
</feature>
<keyword evidence="8" id="KW-0539">Nucleus</keyword>
<dbReference type="GO" id="GO:0000467">
    <property type="term" value="P:exonucleolytic trimming to generate mature 3'-end of 5.8S rRNA from tricistronic rRNA transcript (SSU-rRNA, 5.8S rRNA, LSU-rRNA)"/>
    <property type="evidence" value="ECO:0007669"/>
    <property type="project" value="InterPro"/>
</dbReference>
<dbReference type="FunFam" id="1.10.150.80:FF:000001">
    <property type="entry name" value="Putative exosome component 10"/>
    <property type="match status" value="1"/>
</dbReference>
<dbReference type="GO" id="GO:0071044">
    <property type="term" value="P:histone mRNA catabolic process"/>
    <property type="evidence" value="ECO:0007669"/>
    <property type="project" value="TreeGrafter"/>
</dbReference>
<dbReference type="GO" id="GO:0005730">
    <property type="term" value="C:nucleolus"/>
    <property type="evidence" value="ECO:0007669"/>
    <property type="project" value="UniProtKB-ARBA"/>
</dbReference>
<dbReference type="GO" id="GO:0071040">
    <property type="term" value="P:nuclear polyadenylation-dependent antisense transcript catabolic process"/>
    <property type="evidence" value="ECO:0007669"/>
    <property type="project" value="TreeGrafter"/>
</dbReference>
<organism evidence="12 13">
    <name type="scientific">Populus tomentosa</name>
    <name type="common">Chinese white poplar</name>
    <dbReference type="NCBI Taxonomy" id="118781"/>
    <lineage>
        <taxon>Eukaryota</taxon>
        <taxon>Viridiplantae</taxon>
        <taxon>Streptophyta</taxon>
        <taxon>Embryophyta</taxon>
        <taxon>Tracheophyta</taxon>
        <taxon>Spermatophyta</taxon>
        <taxon>Magnoliopsida</taxon>
        <taxon>eudicotyledons</taxon>
        <taxon>Gunneridae</taxon>
        <taxon>Pentapetalae</taxon>
        <taxon>rosids</taxon>
        <taxon>fabids</taxon>
        <taxon>Malpighiales</taxon>
        <taxon>Salicaceae</taxon>
        <taxon>Saliceae</taxon>
        <taxon>Populus</taxon>
    </lineage>
</organism>
<keyword evidence="13" id="KW-1185">Reference proteome</keyword>
<evidence type="ECO:0000259" key="11">
    <source>
        <dbReference type="PROSITE" id="PS50967"/>
    </source>
</evidence>
<protein>
    <recommendedName>
        <fullName evidence="11">HRDC domain-containing protein</fullName>
    </recommendedName>
</protein>
<keyword evidence="6" id="KW-0269">Exonuclease</keyword>
<feature type="region of interest" description="Disordered" evidence="10">
    <location>
        <begin position="571"/>
        <end position="595"/>
    </location>
</feature>
<dbReference type="GO" id="GO:0071036">
    <property type="term" value="P:nuclear polyadenylation-dependent snoRNA catabolic process"/>
    <property type="evidence" value="ECO:0007669"/>
    <property type="project" value="TreeGrafter"/>
</dbReference>
<dbReference type="PROSITE" id="PS50967">
    <property type="entry name" value="HRDC"/>
    <property type="match status" value="1"/>
</dbReference>
<feature type="compositionally biased region" description="Polar residues" evidence="10">
    <location>
        <begin position="829"/>
        <end position="846"/>
    </location>
</feature>
<dbReference type="InterPro" id="IPR049559">
    <property type="entry name" value="Rrp6p-like_exo"/>
</dbReference>
<evidence type="ECO:0000256" key="3">
    <source>
        <dbReference type="ARBA" id="ARBA00022722"/>
    </source>
</evidence>
<dbReference type="AlphaFoldDB" id="A0A8X7XSC3"/>
<evidence type="ECO:0000256" key="10">
    <source>
        <dbReference type="SAM" id="MobiDB-lite"/>
    </source>
</evidence>
<dbReference type="SMART" id="SM00341">
    <property type="entry name" value="HRDC"/>
    <property type="match status" value="1"/>
</dbReference>
<evidence type="ECO:0000256" key="9">
    <source>
        <dbReference type="ARBA" id="ARBA00043957"/>
    </source>
</evidence>
<feature type="compositionally biased region" description="Basic and acidic residues" evidence="10">
    <location>
        <begin position="789"/>
        <end position="824"/>
    </location>
</feature>
<keyword evidence="3" id="KW-0540">Nuclease</keyword>
<dbReference type="GO" id="GO:0000176">
    <property type="term" value="C:nuclear exosome (RNase complex)"/>
    <property type="evidence" value="ECO:0007669"/>
    <property type="project" value="InterPro"/>
</dbReference>
<evidence type="ECO:0000256" key="7">
    <source>
        <dbReference type="ARBA" id="ARBA00023158"/>
    </source>
</evidence>
<dbReference type="EMBL" id="JAAWWB010000038">
    <property type="protein sequence ID" value="KAG6737551.1"/>
    <property type="molecule type" value="Genomic_DNA"/>
</dbReference>
<dbReference type="Pfam" id="PF00570">
    <property type="entry name" value="HRDC"/>
    <property type="match status" value="1"/>
</dbReference>
<feature type="compositionally biased region" description="Basic and acidic residues" evidence="10">
    <location>
        <begin position="909"/>
        <end position="919"/>
    </location>
</feature>
<proteinExistence type="inferred from homology"/>
<feature type="region of interest" description="Disordered" evidence="10">
    <location>
        <begin position="898"/>
        <end position="940"/>
    </location>
</feature>
<dbReference type="InterPro" id="IPR002562">
    <property type="entry name" value="3'-5'_exonuclease_dom"/>
</dbReference>
<dbReference type="GO" id="GO:0071035">
    <property type="term" value="P:nuclear polyadenylation-dependent rRNA catabolic process"/>
    <property type="evidence" value="ECO:0007669"/>
    <property type="project" value="TreeGrafter"/>
</dbReference>
<dbReference type="GO" id="GO:0000175">
    <property type="term" value="F:3'-5'-RNA exonuclease activity"/>
    <property type="evidence" value="ECO:0007669"/>
    <property type="project" value="InterPro"/>
</dbReference>
<dbReference type="GO" id="GO:0071039">
    <property type="term" value="P:nuclear polyadenylation-dependent CUT catabolic process"/>
    <property type="evidence" value="ECO:0007669"/>
    <property type="project" value="TreeGrafter"/>
</dbReference>
<evidence type="ECO:0000313" key="13">
    <source>
        <dbReference type="Proteomes" id="UP000886885"/>
    </source>
</evidence>
<dbReference type="InterPro" id="IPR012588">
    <property type="entry name" value="Exosome-assoc_fac_Rrp6_N"/>
</dbReference>
<dbReference type="GO" id="GO:0071051">
    <property type="term" value="P:poly(A)-dependent snoRNA 3'-end processing"/>
    <property type="evidence" value="ECO:0007669"/>
    <property type="project" value="TreeGrafter"/>
</dbReference>
<evidence type="ECO:0000256" key="8">
    <source>
        <dbReference type="ARBA" id="ARBA00023242"/>
    </source>
</evidence>
<dbReference type="InterPro" id="IPR045092">
    <property type="entry name" value="Rrp6-like"/>
</dbReference>
<evidence type="ECO:0000256" key="2">
    <source>
        <dbReference type="ARBA" id="ARBA00022552"/>
    </source>
</evidence>
<dbReference type="PANTHER" id="PTHR12124:SF47">
    <property type="entry name" value="EXOSOME COMPONENT 10"/>
    <property type="match status" value="1"/>
</dbReference>
<evidence type="ECO:0000256" key="4">
    <source>
        <dbReference type="ARBA" id="ARBA00022801"/>
    </source>
</evidence>
<dbReference type="SMART" id="SM00474">
    <property type="entry name" value="35EXOc"/>
    <property type="match status" value="1"/>
</dbReference>
<evidence type="ECO:0000256" key="6">
    <source>
        <dbReference type="ARBA" id="ARBA00022839"/>
    </source>
</evidence>
<comment type="caution">
    <text evidence="12">The sequence shown here is derived from an EMBL/GenBank/DDBJ whole genome shotgun (WGS) entry which is preliminary data.</text>
</comment>
<gene>
    <name evidence="12" type="ORF">POTOM_059079</name>
</gene>
<dbReference type="FunFam" id="3.30.420.10:FF:000065">
    <property type="entry name" value="Protein RRP6-like 2 isoform A"/>
    <property type="match status" value="1"/>
</dbReference>
<dbReference type="PANTHER" id="PTHR12124">
    <property type="entry name" value="POLYMYOSITIS/SCLERODERMA AUTOANTIGEN-RELATED"/>
    <property type="match status" value="1"/>
</dbReference>
<dbReference type="CDD" id="cd06147">
    <property type="entry name" value="Rrp6p_like_exo"/>
    <property type="match status" value="1"/>
</dbReference>
<dbReference type="GO" id="GO:0071038">
    <property type="term" value="P:TRAMP-dependent tRNA surveillance pathway"/>
    <property type="evidence" value="ECO:0007669"/>
    <property type="project" value="TreeGrafter"/>
</dbReference>
<accession>A0A8X7XSC3</accession>
<reference evidence="12" key="1">
    <citation type="journal article" date="2020" name="bioRxiv">
        <title>Hybrid origin of Populus tomentosa Carr. identified through genome sequencing and phylogenomic analysis.</title>
        <authorList>
            <person name="An X."/>
            <person name="Gao K."/>
            <person name="Chen Z."/>
            <person name="Li J."/>
            <person name="Yang X."/>
            <person name="Yang X."/>
            <person name="Zhou J."/>
            <person name="Guo T."/>
            <person name="Zhao T."/>
            <person name="Huang S."/>
            <person name="Miao D."/>
            <person name="Khan W.U."/>
            <person name="Rao P."/>
            <person name="Ye M."/>
            <person name="Lei B."/>
            <person name="Liao W."/>
            <person name="Wang J."/>
            <person name="Ji L."/>
            <person name="Li Y."/>
            <person name="Guo B."/>
            <person name="Mustafa N.S."/>
            <person name="Li S."/>
            <person name="Yun Q."/>
            <person name="Keller S.R."/>
            <person name="Mao J."/>
            <person name="Zhang R."/>
            <person name="Strauss S.H."/>
        </authorList>
    </citation>
    <scope>NUCLEOTIDE SEQUENCE</scope>
    <source>
        <strain evidence="12">GM15</strain>
        <tissue evidence="12">Leaf</tissue>
    </source>
</reference>
<dbReference type="GO" id="GO:0071037">
    <property type="term" value="P:nuclear polyadenylation-dependent snRNA catabolic process"/>
    <property type="evidence" value="ECO:0007669"/>
    <property type="project" value="TreeGrafter"/>
</dbReference>
<dbReference type="GO" id="GO:0003727">
    <property type="term" value="F:single-stranded RNA binding"/>
    <property type="evidence" value="ECO:0007669"/>
    <property type="project" value="TreeGrafter"/>
</dbReference>
<dbReference type="Proteomes" id="UP000886885">
    <property type="component" value="Chromosome 19D"/>
</dbReference>
<evidence type="ECO:0000313" key="12">
    <source>
        <dbReference type="EMBL" id="KAG6737551.1"/>
    </source>
</evidence>
<keyword evidence="4" id="KW-0378">Hydrolase</keyword>
<sequence>MTQNDGEPAEEECPPKPQTLETLTATHLSSSISNLSASSRAIPSNKDFHFYYNFDEFKVPIQEIAAKSQSLLESIGSSSSNDLFKEKLQFPSDVDIDEAYDWLVNVNDEIFERFDTSIDEFKRVREETGRVVDVDNEDGFQLVLGKKNKRLMKEALSDDSASCAGVDSGVKVADNKKGILGNKAKVPFHIPTIRRPQEEHNILVNNSNRGFEHVWLERSEDGSRAIHPLEKLSVLDFVDKRIGDVEPAPPLPTESTPFKLVEEVKDLKELAAKLRGVNEFAVDLEHNQYRSFQGLTCLMQISTRTEDFIVDTLKLRIHVGPYLREVFKDPAKRKVMHGADRDIVWLQRDFGIYICNLFDTGQASKVLKLERNSLEYLLHHFCGVTAKKEYQNAEWRLRPLPDEMIRYAREDTHYLLHIYDLMRALLLTKHSDHDNGDPPLVEVYKRSYDVCMQLYEKELFTENSYLNMYGLPNAGFNAQQLAIVAGLYEWRDAIARAEDESTGYILPNKTLLEIAKEMPVTPSKLHRLLKSKHSYIERHLSSVVSIIRHSMQTSAAFEAAVQHLKERRMETASQKDTEVNEGCEEKSVHGGNGMNGSVAAETSVQLERGLLKQGSSIVELGKGGQESSAKHHGENGGVKTGSSIYISDTSPAAKVAGATVQILKKPTGAFGALLRGAAAKRKLGTDKKVNILPLTLLPLQQSRLRSHNPEHGNGSLTTVVGEEVKLEKIRSSVNLPFHSFMPRNEPPKPVVEEPIVSEISHPEESLAVPATGSSLQDIIMLDDDSDMEQDTRIGEPERDDSKTTNVNRDDKSSGTALETDKVEEPVSLSDLSTSSQKRFQSSNQNRRTAEGKESGESSSVMKLKPFDYTAALRFGVGSTEKLKVGNDKNQRDVRVSVGKIKSSPGAPVQKDDETGEFREGRRRQAFPATGNRSATFRGAL</sequence>
<feature type="domain" description="HRDC" evidence="11">
    <location>
        <begin position="477"/>
        <end position="557"/>
    </location>
</feature>
<comment type="similarity">
    <text evidence="9">Belongs to the exosome component 10/RRP6 family.</text>
</comment>
<dbReference type="InterPro" id="IPR002121">
    <property type="entry name" value="HRDC_dom"/>
</dbReference>
<keyword evidence="7" id="KW-0943">RNA-mediated gene silencing</keyword>
<dbReference type="Pfam" id="PF01612">
    <property type="entry name" value="DNA_pol_A_exo1"/>
    <property type="match status" value="1"/>
</dbReference>
<keyword evidence="5" id="KW-0271">Exosome</keyword>
<keyword evidence="2" id="KW-0698">rRNA processing</keyword>